<dbReference type="Proteomes" id="UP001432027">
    <property type="component" value="Unassembled WGS sequence"/>
</dbReference>
<dbReference type="GO" id="GO:0016491">
    <property type="term" value="F:oxidoreductase activity"/>
    <property type="evidence" value="ECO:0007669"/>
    <property type="project" value="InterPro"/>
</dbReference>
<evidence type="ECO:0000259" key="1">
    <source>
        <dbReference type="Pfam" id="PF01799"/>
    </source>
</evidence>
<dbReference type="GO" id="GO:0005506">
    <property type="term" value="F:iron ion binding"/>
    <property type="evidence" value="ECO:0007669"/>
    <property type="project" value="InterPro"/>
</dbReference>
<keyword evidence="3" id="KW-1185">Reference proteome</keyword>
<feature type="domain" description="[2Fe-2S]-binding" evidence="1">
    <location>
        <begin position="22"/>
        <end position="93"/>
    </location>
</feature>
<dbReference type="InterPro" id="IPR016208">
    <property type="entry name" value="Ald_Oxase/xanthine_DH-like"/>
</dbReference>
<reference evidence="2" key="1">
    <citation type="submission" date="2023-10" db="EMBL/GenBank/DDBJ databases">
        <title>Genome assembly of Pristionchus species.</title>
        <authorList>
            <person name="Yoshida K."/>
            <person name="Sommer R.J."/>
        </authorList>
    </citation>
    <scope>NUCLEOTIDE SEQUENCE</scope>
    <source>
        <strain evidence="2">RS0144</strain>
    </source>
</reference>
<proteinExistence type="predicted"/>
<dbReference type="SUPFAM" id="SSF47741">
    <property type="entry name" value="CO dehydrogenase ISP C-domain like"/>
    <property type="match status" value="1"/>
</dbReference>
<name>A0AAV5UFB3_9BILA</name>
<dbReference type="Pfam" id="PF01799">
    <property type="entry name" value="Fer2_2"/>
    <property type="match status" value="1"/>
</dbReference>
<dbReference type="Gene3D" id="1.10.150.120">
    <property type="entry name" value="[2Fe-2S]-binding domain"/>
    <property type="match status" value="1"/>
</dbReference>
<evidence type="ECO:0000313" key="2">
    <source>
        <dbReference type="EMBL" id="GMT05282.1"/>
    </source>
</evidence>
<evidence type="ECO:0000313" key="3">
    <source>
        <dbReference type="Proteomes" id="UP001432027"/>
    </source>
</evidence>
<dbReference type="InterPro" id="IPR016167">
    <property type="entry name" value="FAD-bd_PCMH_sub1"/>
</dbReference>
<organism evidence="2 3">
    <name type="scientific">Pristionchus entomophagus</name>
    <dbReference type="NCBI Taxonomy" id="358040"/>
    <lineage>
        <taxon>Eukaryota</taxon>
        <taxon>Metazoa</taxon>
        <taxon>Ecdysozoa</taxon>
        <taxon>Nematoda</taxon>
        <taxon>Chromadorea</taxon>
        <taxon>Rhabditida</taxon>
        <taxon>Rhabditina</taxon>
        <taxon>Diplogasteromorpha</taxon>
        <taxon>Diplogasteroidea</taxon>
        <taxon>Neodiplogasteridae</taxon>
        <taxon>Pristionchus</taxon>
    </lineage>
</organism>
<dbReference type="PANTHER" id="PTHR45444:SF3">
    <property type="entry name" value="XANTHINE DEHYDROGENASE"/>
    <property type="match status" value="1"/>
</dbReference>
<comment type="caution">
    <text evidence="2">The sequence shown here is derived from an EMBL/GenBank/DDBJ whole genome shotgun (WGS) entry which is preliminary data.</text>
</comment>
<protein>
    <recommendedName>
        <fullName evidence="1">[2Fe-2S]-binding domain-containing protein</fullName>
    </recommendedName>
</protein>
<dbReference type="InterPro" id="IPR002888">
    <property type="entry name" value="2Fe-2S-bd"/>
</dbReference>
<sequence>RFVSANACITPLYLVDGALVLTVEGIGSQKRFHPIQERLSSGNATQCGFCSPGFVMAAYALLRNNPSPSADEIRGALVGNLCRCTGYRPILEAQDSSSENAPEIASGLVNYEQMQKFDESAEIIFPPKLIVDNNPDSLIIKGKRVTLHSPKRWRSLRRHSNLCLRSTNPYQPE</sequence>
<accession>A0AAV5UFB3</accession>
<dbReference type="PANTHER" id="PTHR45444">
    <property type="entry name" value="XANTHINE DEHYDROGENASE"/>
    <property type="match status" value="1"/>
</dbReference>
<dbReference type="InterPro" id="IPR036884">
    <property type="entry name" value="2Fe-2S-bd_dom_sf"/>
</dbReference>
<dbReference type="EMBL" id="BTSX01000006">
    <property type="protein sequence ID" value="GMT05282.1"/>
    <property type="molecule type" value="Genomic_DNA"/>
</dbReference>
<dbReference type="AlphaFoldDB" id="A0AAV5UFB3"/>
<dbReference type="Gene3D" id="3.30.43.10">
    <property type="entry name" value="Uridine Diphospho-n-acetylenolpyruvylglucosamine Reductase, domain 2"/>
    <property type="match status" value="1"/>
</dbReference>
<gene>
    <name evidence="2" type="ORF">PENTCL1PPCAC_27456</name>
</gene>
<feature type="non-terminal residue" evidence="2">
    <location>
        <position position="1"/>
    </location>
</feature>